<feature type="transmembrane region" description="Helical" evidence="1">
    <location>
        <begin position="48"/>
        <end position="67"/>
    </location>
</feature>
<reference evidence="2" key="1">
    <citation type="journal article" date="2023" name="Mol. Ecol. Resour.">
        <title>Chromosome-level genome assembly of a triploid poplar Populus alba 'Berolinensis'.</title>
        <authorList>
            <person name="Chen S."/>
            <person name="Yu Y."/>
            <person name="Wang X."/>
            <person name="Wang S."/>
            <person name="Zhang T."/>
            <person name="Zhou Y."/>
            <person name="He R."/>
            <person name="Meng N."/>
            <person name="Wang Y."/>
            <person name="Liu W."/>
            <person name="Liu Z."/>
            <person name="Liu J."/>
            <person name="Guo Q."/>
            <person name="Huang H."/>
            <person name="Sederoff R.R."/>
            <person name="Wang G."/>
            <person name="Qu G."/>
            <person name="Chen S."/>
        </authorList>
    </citation>
    <scope>NUCLEOTIDE SEQUENCE</scope>
    <source>
        <strain evidence="2">SC-2020</strain>
    </source>
</reference>
<keyword evidence="1" id="KW-1133">Transmembrane helix</keyword>
<proteinExistence type="predicted"/>
<name>A0AAD6LFA3_9ROSI</name>
<comment type="caution">
    <text evidence="2">The sequence shown here is derived from an EMBL/GenBank/DDBJ whole genome shotgun (WGS) entry which is preliminary data.</text>
</comment>
<keyword evidence="1" id="KW-0472">Membrane</keyword>
<dbReference type="Proteomes" id="UP001164929">
    <property type="component" value="Chromosome 17"/>
</dbReference>
<sequence>MAGSATFLLPLHFYTSGVIHRCHGWEIGVPFSLGFLPPSTVLRLVFLLRWLIWWLGVLLLLCFRWLVVKRNNREGGVAARPVRLPLGLGRRGNKMAEERAETRRCSPAFFFLQFGGRLLLGLGRIL</sequence>
<organism evidence="2 3">
    <name type="scientific">Populus alba x Populus x berolinensis</name>
    <dbReference type="NCBI Taxonomy" id="444605"/>
    <lineage>
        <taxon>Eukaryota</taxon>
        <taxon>Viridiplantae</taxon>
        <taxon>Streptophyta</taxon>
        <taxon>Embryophyta</taxon>
        <taxon>Tracheophyta</taxon>
        <taxon>Spermatophyta</taxon>
        <taxon>Magnoliopsida</taxon>
        <taxon>eudicotyledons</taxon>
        <taxon>Gunneridae</taxon>
        <taxon>Pentapetalae</taxon>
        <taxon>rosids</taxon>
        <taxon>fabids</taxon>
        <taxon>Malpighiales</taxon>
        <taxon>Salicaceae</taxon>
        <taxon>Saliceae</taxon>
        <taxon>Populus</taxon>
    </lineage>
</organism>
<evidence type="ECO:0000313" key="2">
    <source>
        <dbReference type="EMBL" id="KAJ6959656.1"/>
    </source>
</evidence>
<gene>
    <name evidence="2" type="ORF">NC653_037884</name>
</gene>
<accession>A0AAD6LFA3</accession>
<evidence type="ECO:0000313" key="3">
    <source>
        <dbReference type="Proteomes" id="UP001164929"/>
    </source>
</evidence>
<dbReference type="AlphaFoldDB" id="A0AAD6LFA3"/>
<evidence type="ECO:0008006" key="4">
    <source>
        <dbReference type="Google" id="ProtNLM"/>
    </source>
</evidence>
<keyword evidence="3" id="KW-1185">Reference proteome</keyword>
<keyword evidence="1" id="KW-0812">Transmembrane</keyword>
<protein>
    <recommendedName>
        <fullName evidence="4">Transmembrane protein</fullName>
    </recommendedName>
</protein>
<dbReference type="EMBL" id="JAQIZT010000017">
    <property type="protein sequence ID" value="KAJ6959656.1"/>
    <property type="molecule type" value="Genomic_DNA"/>
</dbReference>
<evidence type="ECO:0000256" key="1">
    <source>
        <dbReference type="SAM" id="Phobius"/>
    </source>
</evidence>